<dbReference type="EnsemblMetazoa" id="SMAR013541-RA">
    <property type="protein sequence ID" value="SMAR013541-PA"/>
    <property type="gene ID" value="SMAR013541"/>
</dbReference>
<name>T1JI60_STRMM</name>
<organism evidence="1 2">
    <name type="scientific">Strigamia maritima</name>
    <name type="common">European centipede</name>
    <name type="synonym">Geophilus maritimus</name>
    <dbReference type="NCBI Taxonomy" id="126957"/>
    <lineage>
        <taxon>Eukaryota</taxon>
        <taxon>Metazoa</taxon>
        <taxon>Ecdysozoa</taxon>
        <taxon>Arthropoda</taxon>
        <taxon>Myriapoda</taxon>
        <taxon>Chilopoda</taxon>
        <taxon>Pleurostigmophora</taxon>
        <taxon>Geophilomorpha</taxon>
        <taxon>Linotaeniidae</taxon>
        <taxon>Strigamia</taxon>
    </lineage>
</organism>
<proteinExistence type="predicted"/>
<evidence type="ECO:0000313" key="2">
    <source>
        <dbReference type="Proteomes" id="UP000014500"/>
    </source>
</evidence>
<dbReference type="AlphaFoldDB" id="T1JI60"/>
<reference evidence="1" key="2">
    <citation type="submission" date="2015-02" db="UniProtKB">
        <authorList>
            <consortium name="EnsemblMetazoa"/>
        </authorList>
    </citation>
    <scope>IDENTIFICATION</scope>
</reference>
<dbReference type="Proteomes" id="UP000014500">
    <property type="component" value="Unassembled WGS sequence"/>
</dbReference>
<protein>
    <submittedName>
        <fullName evidence="1">Uncharacterized protein</fullName>
    </submittedName>
</protein>
<keyword evidence="2" id="KW-1185">Reference proteome</keyword>
<dbReference type="HOGENOM" id="CLU_2429864_0_0_1"/>
<sequence>MDLEMHYTTCSRPCEYSAVCCVCDADAEINLIVEVMIAKERLEFRGSGRRSQIQIHFRCNLNLDPSTTAPSGHCVDDEVNEVVELMLIDDG</sequence>
<dbReference type="EMBL" id="JH431527">
    <property type="status" value="NOT_ANNOTATED_CDS"/>
    <property type="molecule type" value="Genomic_DNA"/>
</dbReference>
<evidence type="ECO:0000313" key="1">
    <source>
        <dbReference type="EnsemblMetazoa" id="SMAR013541-PA"/>
    </source>
</evidence>
<accession>T1JI60</accession>
<reference evidence="2" key="1">
    <citation type="submission" date="2011-05" db="EMBL/GenBank/DDBJ databases">
        <authorList>
            <person name="Richards S.R."/>
            <person name="Qu J."/>
            <person name="Jiang H."/>
            <person name="Jhangiani S.N."/>
            <person name="Agravi P."/>
            <person name="Goodspeed R."/>
            <person name="Gross S."/>
            <person name="Mandapat C."/>
            <person name="Jackson L."/>
            <person name="Mathew T."/>
            <person name="Pu L."/>
            <person name="Thornton R."/>
            <person name="Saada N."/>
            <person name="Wilczek-Boney K.B."/>
            <person name="Lee S."/>
            <person name="Kovar C."/>
            <person name="Wu Y."/>
            <person name="Scherer S.E."/>
            <person name="Worley K.C."/>
            <person name="Muzny D.M."/>
            <person name="Gibbs R."/>
        </authorList>
    </citation>
    <scope>NUCLEOTIDE SEQUENCE</scope>
    <source>
        <strain evidence="2">Brora</strain>
    </source>
</reference>